<keyword evidence="2" id="KW-1185">Reference proteome</keyword>
<protein>
    <submittedName>
        <fullName evidence="1">Uncharacterized protein</fullName>
    </submittedName>
</protein>
<gene>
    <name evidence="1" type="ORF">HAX54_015332</name>
</gene>
<feature type="non-terminal residue" evidence="1">
    <location>
        <position position="60"/>
    </location>
</feature>
<comment type="caution">
    <text evidence="1">The sequence shown here is derived from an EMBL/GenBank/DDBJ whole genome shotgun (WGS) entry which is preliminary data.</text>
</comment>
<sequence>MPLKCTARQRNAVNLPPQTRMQTRNGGTASTGYSLLLRKLAPAIHRCFAGWHRLFVGASQ</sequence>
<evidence type="ECO:0000313" key="2">
    <source>
        <dbReference type="Proteomes" id="UP000823775"/>
    </source>
</evidence>
<name>A0ABS8TS15_DATST</name>
<dbReference type="EMBL" id="JACEIK010001975">
    <property type="protein sequence ID" value="MCD7473460.1"/>
    <property type="molecule type" value="Genomic_DNA"/>
</dbReference>
<reference evidence="1 2" key="1">
    <citation type="journal article" date="2021" name="BMC Genomics">
        <title>Datura genome reveals duplications of psychoactive alkaloid biosynthetic genes and high mutation rate following tissue culture.</title>
        <authorList>
            <person name="Rajewski A."/>
            <person name="Carter-House D."/>
            <person name="Stajich J."/>
            <person name="Litt A."/>
        </authorList>
    </citation>
    <scope>NUCLEOTIDE SEQUENCE [LARGE SCALE GENOMIC DNA]</scope>
    <source>
        <strain evidence="1">AR-01</strain>
    </source>
</reference>
<dbReference type="Proteomes" id="UP000823775">
    <property type="component" value="Unassembled WGS sequence"/>
</dbReference>
<proteinExistence type="predicted"/>
<evidence type="ECO:0000313" key="1">
    <source>
        <dbReference type="EMBL" id="MCD7473460.1"/>
    </source>
</evidence>
<organism evidence="1 2">
    <name type="scientific">Datura stramonium</name>
    <name type="common">Jimsonweed</name>
    <name type="synonym">Common thornapple</name>
    <dbReference type="NCBI Taxonomy" id="4076"/>
    <lineage>
        <taxon>Eukaryota</taxon>
        <taxon>Viridiplantae</taxon>
        <taxon>Streptophyta</taxon>
        <taxon>Embryophyta</taxon>
        <taxon>Tracheophyta</taxon>
        <taxon>Spermatophyta</taxon>
        <taxon>Magnoliopsida</taxon>
        <taxon>eudicotyledons</taxon>
        <taxon>Gunneridae</taxon>
        <taxon>Pentapetalae</taxon>
        <taxon>asterids</taxon>
        <taxon>lamiids</taxon>
        <taxon>Solanales</taxon>
        <taxon>Solanaceae</taxon>
        <taxon>Solanoideae</taxon>
        <taxon>Datureae</taxon>
        <taxon>Datura</taxon>
    </lineage>
</organism>
<accession>A0ABS8TS15</accession>